<protein>
    <submittedName>
        <fullName evidence="1">Uncharacterized protein</fullName>
    </submittedName>
</protein>
<accession>A0ACB1AXA3</accession>
<reference evidence="1" key="1">
    <citation type="submission" date="2023-11" db="EMBL/GenBank/DDBJ databases">
        <authorList>
            <person name="Poullet M."/>
        </authorList>
    </citation>
    <scope>NUCLEOTIDE SEQUENCE</scope>
    <source>
        <strain evidence="1">E1834</strain>
    </source>
</reference>
<dbReference type="Proteomes" id="UP001497535">
    <property type="component" value="Unassembled WGS sequence"/>
</dbReference>
<sequence length="96" mass="11238">MSSFKYFIASFFSMRGTKDVKVKKEYVRISLLSGRGIEEVISTALTYPAPIQTTQQPLNAQIDVEKLIQILRETAPKQRKKKSVYFLFFFIFQFFI</sequence>
<dbReference type="EMBL" id="CAVMJV010000131">
    <property type="protein sequence ID" value="CAK5109031.1"/>
    <property type="molecule type" value="Genomic_DNA"/>
</dbReference>
<evidence type="ECO:0000313" key="2">
    <source>
        <dbReference type="Proteomes" id="UP001497535"/>
    </source>
</evidence>
<evidence type="ECO:0000313" key="1">
    <source>
        <dbReference type="EMBL" id="CAK5109031.1"/>
    </source>
</evidence>
<comment type="caution">
    <text evidence="1">The sequence shown here is derived from an EMBL/GenBank/DDBJ whole genome shotgun (WGS) entry which is preliminary data.</text>
</comment>
<name>A0ACB1AXA3_MELEN</name>
<organism evidence="1 2">
    <name type="scientific">Meloidogyne enterolobii</name>
    <name type="common">Root-knot nematode worm</name>
    <name type="synonym">Meloidogyne mayaguensis</name>
    <dbReference type="NCBI Taxonomy" id="390850"/>
    <lineage>
        <taxon>Eukaryota</taxon>
        <taxon>Metazoa</taxon>
        <taxon>Ecdysozoa</taxon>
        <taxon>Nematoda</taxon>
        <taxon>Chromadorea</taxon>
        <taxon>Rhabditida</taxon>
        <taxon>Tylenchina</taxon>
        <taxon>Tylenchomorpha</taxon>
        <taxon>Tylenchoidea</taxon>
        <taxon>Meloidogynidae</taxon>
        <taxon>Meloidogyninae</taxon>
        <taxon>Meloidogyne</taxon>
    </lineage>
</organism>
<proteinExistence type="predicted"/>
<keyword evidence="2" id="KW-1185">Reference proteome</keyword>
<gene>
    <name evidence="1" type="ORF">MENTE1834_LOCUS44074</name>
</gene>